<evidence type="ECO:0000313" key="1">
    <source>
        <dbReference type="Proteomes" id="UP000887580"/>
    </source>
</evidence>
<reference evidence="2" key="1">
    <citation type="submission" date="2022-11" db="UniProtKB">
        <authorList>
            <consortium name="WormBaseParasite"/>
        </authorList>
    </citation>
    <scope>IDENTIFICATION</scope>
</reference>
<protein>
    <submittedName>
        <fullName evidence="2">Uncharacterized protein</fullName>
    </submittedName>
</protein>
<proteinExistence type="predicted"/>
<sequence>MNKSPRSAESAFHRSIQPVNVYSKIRRTSLDTNVVEKIYFDGTKSILEFIGFTPVLVAMTRESVQCISQQFIDAHNFVKETFIKALPYKDIFLHWVTQFCFDLHRKATNYALNLKSVDKKHMDGMTAVNSYNDDDYQGSSEQYDDSDSHSTFSNADTDISSPQQSNPKVAELENEILILKQQLSFVLTQMNIKIPSNATESIPAPPPPPPLPQNLFKCSEVKVDRPKRNIPESEQKPPQAVPRITEILGDLSKVQLRHVPRSPGGTPCRNRIVSVTDTMADAVKDAMDKRRIKLDVSLDENGLNDSWEEEEKEN</sequence>
<evidence type="ECO:0000313" key="2">
    <source>
        <dbReference type="WBParaSite" id="PS1159_v2.g18895.t1"/>
    </source>
</evidence>
<name>A0AC35FLV3_9BILA</name>
<dbReference type="WBParaSite" id="PS1159_v2.g18895.t1">
    <property type="protein sequence ID" value="PS1159_v2.g18895.t1"/>
    <property type="gene ID" value="PS1159_v2.g18895"/>
</dbReference>
<accession>A0AC35FLV3</accession>
<organism evidence="1 2">
    <name type="scientific">Panagrolaimus sp. PS1159</name>
    <dbReference type="NCBI Taxonomy" id="55785"/>
    <lineage>
        <taxon>Eukaryota</taxon>
        <taxon>Metazoa</taxon>
        <taxon>Ecdysozoa</taxon>
        <taxon>Nematoda</taxon>
        <taxon>Chromadorea</taxon>
        <taxon>Rhabditida</taxon>
        <taxon>Tylenchina</taxon>
        <taxon>Panagrolaimomorpha</taxon>
        <taxon>Panagrolaimoidea</taxon>
        <taxon>Panagrolaimidae</taxon>
        <taxon>Panagrolaimus</taxon>
    </lineage>
</organism>
<dbReference type="Proteomes" id="UP000887580">
    <property type="component" value="Unplaced"/>
</dbReference>